<keyword evidence="5 6" id="KW-0472">Membrane</keyword>
<dbReference type="AlphaFoldDB" id="A0A4Q0NZF1"/>
<keyword evidence="2" id="KW-1003">Cell membrane</keyword>
<keyword evidence="3 6" id="KW-0812">Transmembrane</keyword>
<evidence type="ECO:0000256" key="6">
    <source>
        <dbReference type="SAM" id="Phobius"/>
    </source>
</evidence>
<organism evidence="9 10">
    <name type="scientific">Leeuwenhoekiella aestuarii</name>
    <dbReference type="NCBI Taxonomy" id="2249426"/>
    <lineage>
        <taxon>Bacteria</taxon>
        <taxon>Pseudomonadati</taxon>
        <taxon>Bacteroidota</taxon>
        <taxon>Flavobacteriia</taxon>
        <taxon>Flavobacteriales</taxon>
        <taxon>Flavobacteriaceae</taxon>
        <taxon>Leeuwenhoekiella</taxon>
    </lineage>
</organism>
<protein>
    <submittedName>
        <fullName evidence="9">ABC-type antimicrobial peptide transport system permease subunit</fullName>
    </submittedName>
</protein>
<dbReference type="PANTHER" id="PTHR30572:SF18">
    <property type="entry name" value="ABC-TYPE MACROLIDE FAMILY EXPORT SYSTEM PERMEASE COMPONENT 2"/>
    <property type="match status" value="1"/>
</dbReference>
<feature type="transmembrane region" description="Helical" evidence="6">
    <location>
        <begin position="334"/>
        <end position="357"/>
    </location>
</feature>
<evidence type="ECO:0000256" key="3">
    <source>
        <dbReference type="ARBA" id="ARBA00022692"/>
    </source>
</evidence>
<dbReference type="Pfam" id="PF12704">
    <property type="entry name" value="MacB_PCD"/>
    <property type="match status" value="1"/>
</dbReference>
<dbReference type="InterPro" id="IPR003838">
    <property type="entry name" value="ABC3_permease_C"/>
</dbReference>
<proteinExistence type="predicted"/>
<dbReference type="InterPro" id="IPR025857">
    <property type="entry name" value="MacB_PCD"/>
</dbReference>
<feature type="transmembrane region" description="Helical" evidence="6">
    <location>
        <begin position="377"/>
        <end position="400"/>
    </location>
</feature>
<evidence type="ECO:0000313" key="9">
    <source>
        <dbReference type="EMBL" id="RXG18353.1"/>
    </source>
</evidence>
<feature type="domain" description="ABC3 transporter permease C-terminal" evidence="7">
    <location>
        <begin position="289"/>
        <end position="393"/>
    </location>
</feature>
<keyword evidence="4 6" id="KW-1133">Transmembrane helix</keyword>
<evidence type="ECO:0000259" key="8">
    <source>
        <dbReference type="Pfam" id="PF12704"/>
    </source>
</evidence>
<sequence>MLRTYIKIAWRNILKHKGYSAINIFGLALGMAVTLMIGLWVADELNYNDLYNNKNQIAQVYQNTNYNGEIDTDNAIPRPLEFALREEFKDKFKNISMASWKGERIMKVDDNILVMRGYSVQPEFGNIIDLQFISGQSEALSDSNSLLLSQTAATTLFGNEDPIGKTVTVDNQNKMMVAGVFKDIPTGNDFAGLDYLMPWSLYANREWVKNAADQWGNDSFQLFVEVADGVKLSEVSKLIAPVKKNRDLEQVKYNPEFFLWPMDRWHLYTHFENGQQSGGPIENVWLFSIIGIFVLVLACINFMNLSTARSEKRAMEVGIRKAIGSTKNQLVKQFLAESFLVVILAFVLAAGLVVLFLNAFNELSHKSIDFPWDSLLFWASILVFISVTALISGSYPALYLSSFKPVKVIKGTFKGGKMAALPRKILVIIQFSVSIALIIGTLIVMSQIEFSKNRPIGYDTSGLIQIPLRSAEFWGKSDMMRNAFIASGAVTEMASSSSPSTEVWSTRSGFSWAGKPQDFQADFSYSMVSYEYAETLGLEVIAGRGFSRAFPSDSSAVLINESAARYMNMQNPLGKVLAAGEKGVDYTEYKIVGVVKDVIAQSPYNSVKQAVYTFDKYQSASYWNLRLNQNQSMSTNLATVEAVYKNYFPDAPFSYDFVDKEYAKKFAEEERIASLAKVFTLLAMLISCLGLFGLASFVAEQRTKEIGVRKVLGASVPNLWLLLSKDFVLLVIIALLIASPIAFYLMQQWIQKFVYRTDISIWIFVAAGIGALVVTLCTVSFQAIKAALQNPVKSLRTE</sequence>
<evidence type="ECO:0000313" key="10">
    <source>
        <dbReference type="Proteomes" id="UP000289821"/>
    </source>
</evidence>
<dbReference type="GO" id="GO:0022857">
    <property type="term" value="F:transmembrane transporter activity"/>
    <property type="evidence" value="ECO:0007669"/>
    <property type="project" value="TreeGrafter"/>
</dbReference>
<dbReference type="PANTHER" id="PTHR30572">
    <property type="entry name" value="MEMBRANE COMPONENT OF TRANSPORTER-RELATED"/>
    <property type="match status" value="1"/>
</dbReference>
<dbReference type="Proteomes" id="UP000289821">
    <property type="component" value="Unassembled WGS sequence"/>
</dbReference>
<feature type="domain" description="ABC3 transporter permease C-terminal" evidence="7">
    <location>
        <begin position="678"/>
        <end position="790"/>
    </location>
</feature>
<evidence type="ECO:0000259" key="7">
    <source>
        <dbReference type="Pfam" id="PF02687"/>
    </source>
</evidence>
<dbReference type="GO" id="GO:0005886">
    <property type="term" value="C:plasma membrane"/>
    <property type="evidence" value="ECO:0007669"/>
    <property type="project" value="UniProtKB-SubCell"/>
</dbReference>
<dbReference type="OrthoDB" id="5933722at2"/>
<name>A0A4Q0NZF1_9FLAO</name>
<dbReference type="InterPro" id="IPR050250">
    <property type="entry name" value="Macrolide_Exporter_MacB"/>
</dbReference>
<feature type="transmembrane region" description="Helical" evidence="6">
    <location>
        <begin position="21"/>
        <end position="42"/>
    </location>
</feature>
<feature type="transmembrane region" description="Helical" evidence="6">
    <location>
        <begin position="759"/>
        <end position="784"/>
    </location>
</feature>
<dbReference type="Pfam" id="PF02687">
    <property type="entry name" value="FtsX"/>
    <property type="match status" value="2"/>
</dbReference>
<keyword evidence="10" id="KW-1185">Reference proteome</keyword>
<evidence type="ECO:0000256" key="1">
    <source>
        <dbReference type="ARBA" id="ARBA00004651"/>
    </source>
</evidence>
<evidence type="ECO:0000256" key="4">
    <source>
        <dbReference type="ARBA" id="ARBA00022989"/>
    </source>
</evidence>
<feature type="transmembrane region" description="Helical" evidence="6">
    <location>
        <begin position="425"/>
        <end position="445"/>
    </location>
</feature>
<feature type="transmembrane region" description="Helical" evidence="6">
    <location>
        <begin position="284"/>
        <end position="305"/>
    </location>
</feature>
<comment type="caution">
    <text evidence="9">The sequence shown here is derived from an EMBL/GenBank/DDBJ whole genome shotgun (WGS) entry which is preliminary data.</text>
</comment>
<comment type="subcellular location">
    <subcellularLocation>
        <location evidence="1">Cell membrane</location>
        <topology evidence="1">Multi-pass membrane protein</topology>
    </subcellularLocation>
</comment>
<reference evidence="9 10" key="1">
    <citation type="submission" date="2018-07" db="EMBL/GenBank/DDBJ databases">
        <title>Leeuwenhoekiella genomics.</title>
        <authorList>
            <person name="Tahon G."/>
            <person name="Willems A."/>
        </authorList>
    </citation>
    <scope>NUCLEOTIDE SEQUENCE [LARGE SCALE GENOMIC DNA]</scope>
    <source>
        <strain evidence="9 10">R-50232</strain>
    </source>
</reference>
<evidence type="ECO:0000256" key="2">
    <source>
        <dbReference type="ARBA" id="ARBA00022475"/>
    </source>
</evidence>
<dbReference type="RefSeq" id="WP_128759906.1">
    <property type="nucleotide sequence ID" value="NZ_QOVI01000001.1"/>
</dbReference>
<feature type="domain" description="MacB-like periplasmic core" evidence="8">
    <location>
        <begin position="20"/>
        <end position="240"/>
    </location>
</feature>
<gene>
    <name evidence="9" type="ORF">DSM04_101546</name>
</gene>
<feature type="transmembrane region" description="Helical" evidence="6">
    <location>
        <begin position="727"/>
        <end position="747"/>
    </location>
</feature>
<feature type="transmembrane region" description="Helical" evidence="6">
    <location>
        <begin position="678"/>
        <end position="699"/>
    </location>
</feature>
<accession>A0A4Q0NZF1</accession>
<dbReference type="EMBL" id="QOVI01000001">
    <property type="protein sequence ID" value="RXG18353.1"/>
    <property type="molecule type" value="Genomic_DNA"/>
</dbReference>
<evidence type="ECO:0000256" key="5">
    <source>
        <dbReference type="ARBA" id="ARBA00023136"/>
    </source>
</evidence>